<dbReference type="EC" id="1.1.1.29" evidence="7"/>
<keyword evidence="8" id="KW-1185">Reference proteome</keyword>
<dbReference type="Pfam" id="PF02826">
    <property type="entry name" value="2-Hacid_dh_C"/>
    <property type="match status" value="1"/>
</dbReference>
<dbReference type="InterPro" id="IPR006139">
    <property type="entry name" value="D-isomer_2_OHA_DH_cat_dom"/>
</dbReference>
<reference evidence="7" key="2">
    <citation type="submission" date="2010-03" db="EMBL/GenBank/DDBJ databases">
        <authorList>
            <person name="Pajon A."/>
        </authorList>
    </citation>
    <scope>NUCLEOTIDE SEQUENCE</scope>
    <source>
        <strain evidence="7">Type strain: 18P13</strain>
    </source>
</reference>
<evidence type="ECO:0000256" key="2">
    <source>
        <dbReference type="ARBA" id="ARBA00023002"/>
    </source>
</evidence>
<dbReference type="InterPro" id="IPR006140">
    <property type="entry name" value="D-isomer_DH_NAD-bd"/>
</dbReference>
<dbReference type="Gene3D" id="3.40.50.720">
    <property type="entry name" value="NAD(P)-binding Rossmann-like Domain"/>
    <property type="match status" value="2"/>
</dbReference>
<dbReference type="InterPro" id="IPR029753">
    <property type="entry name" value="D-isomer_DH_CS"/>
</dbReference>
<dbReference type="FunFam" id="3.40.50.720:FF:000203">
    <property type="entry name" value="D-3-phosphoglycerate dehydrogenase (SerA)"/>
    <property type="match status" value="1"/>
</dbReference>
<evidence type="ECO:0000259" key="5">
    <source>
        <dbReference type="Pfam" id="PF00389"/>
    </source>
</evidence>
<dbReference type="SUPFAM" id="SSF51735">
    <property type="entry name" value="NAD(P)-binding Rossmann-fold domains"/>
    <property type="match status" value="1"/>
</dbReference>
<evidence type="ECO:0000313" key="8">
    <source>
        <dbReference type="Proteomes" id="UP000007054"/>
    </source>
</evidence>
<dbReference type="CDD" id="cd12162">
    <property type="entry name" value="2-Hacid_dh_4"/>
    <property type="match status" value="1"/>
</dbReference>
<dbReference type="PANTHER" id="PTHR43761">
    <property type="entry name" value="D-ISOMER SPECIFIC 2-HYDROXYACID DEHYDROGENASE FAMILY PROTEIN (AFU_ORTHOLOGUE AFUA_1G13630)"/>
    <property type="match status" value="1"/>
</dbReference>
<keyword evidence="3" id="KW-0520">NAD</keyword>
<dbReference type="InterPro" id="IPR036291">
    <property type="entry name" value="NAD(P)-bd_dom_sf"/>
</dbReference>
<sequence>MRLVILDWATMTAHEDLSPECFRPFADEIDCYSLTSPGEAAARIGDAELVLCNKVPITGEVIEACPNLKYIGLFATGYNNVDIPAATARGIRVCNAGSYSTNAVAQLVFAFMLDHFSKLPLYNLDVRQGKWCTSPTFSYFPYPTMELAGKTLSVIGFGSIGKAVAKIADAFGMQVLVSTRTVPAHAPYPMVTLAEAFARADVLTLHCPLTEDTRQLVNAIRLGSMKPSAILINTARGGVVAEHDLAEALNNDVIAGAYLDVLQQEPMNPDTPLRHAKNCVITPHIAWAPLETRQRLLGIVTDNLQHFLAGNPQNLVN</sequence>
<dbReference type="PATRIC" id="fig|213810.4.peg.124"/>
<evidence type="ECO:0000256" key="4">
    <source>
        <dbReference type="RuleBase" id="RU003719"/>
    </source>
</evidence>
<feature type="domain" description="D-isomer specific 2-hydroxyacid dehydrogenase catalytic" evidence="5">
    <location>
        <begin position="16"/>
        <end position="317"/>
    </location>
</feature>
<dbReference type="RefSeq" id="WP_015557211.1">
    <property type="nucleotide sequence ID" value="NC_021039.1"/>
</dbReference>
<dbReference type="STRING" id="213810.RUM_00230"/>
<accession>D4L9K8</accession>
<dbReference type="BioCyc" id="RCHA213810:RUM_RS00085-MONOMER"/>
<dbReference type="AlphaFoldDB" id="D4L9K8"/>
<dbReference type="GeneID" id="83154882"/>
<comment type="similarity">
    <text evidence="1 4">Belongs to the D-isomer specific 2-hydroxyacid dehydrogenase family.</text>
</comment>
<evidence type="ECO:0000256" key="3">
    <source>
        <dbReference type="ARBA" id="ARBA00023027"/>
    </source>
</evidence>
<dbReference type="Pfam" id="PF00389">
    <property type="entry name" value="2-Hacid_dh"/>
    <property type="match status" value="1"/>
</dbReference>
<dbReference type="EMBL" id="FP929052">
    <property type="protein sequence ID" value="CBL16303.1"/>
    <property type="molecule type" value="Genomic_DNA"/>
</dbReference>
<keyword evidence="2 4" id="KW-0560">Oxidoreductase</keyword>
<organism evidence="7 8">
    <name type="scientific">Ruminococcus champanellensis (strain DSM 18848 / JCM 17042 / KCTC 15320 / 18P13)</name>
    <dbReference type="NCBI Taxonomy" id="213810"/>
    <lineage>
        <taxon>Bacteria</taxon>
        <taxon>Bacillati</taxon>
        <taxon>Bacillota</taxon>
        <taxon>Clostridia</taxon>
        <taxon>Eubacteriales</taxon>
        <taxon>Oscillospiraceae</taxon>
        <taxon>Ruminococcus</taxon>
    </lineage>
</organism>
<dbReference type="Proteomes" id="UP000007054">
    <property type="component" value="Chromosome"/>
</dbReference>
<dbReference type="InterPro" id="IPR050418">
    <property type="entry name" value="D-iso_2-hydroxyacid_DH_PdxB"/>
</dbReference>
<reference evidence="7" key="1">
    <citation type="submission" date="2010-03" db="EMBL/GenBank/DDBJ databases">
        <title>The genome sequence of Ruminococcus sp. 18P13.</title>
        <authorList>
            <consortium name="metaHIT consortium -- http://www.metahit.eu/"/>
            <person name="Pajon A."/>
            <person name="Turner K."/>
            <person name="Parkhill J."/>
            <person name="Bernalier A."/>
        </authorList>
    </citation>
    <scope>NUCLEOTIDE SEQUENCE [LARGE SCALE GENOMIC DNA]</scope>
    <source>
        <strain evidence="7">Type strain: 18P13</strain>
    </source>
</reference>
<dbReference type="PROSITE" id="PS00670">
    <property type="entry name" value="D_2_HYDROXYACID_DH_2"/>
    <property type="match status" value="1"/>
</dbReference>
<protein>
    <submittedName>
        <fullName evidence="7">Lactate dehydrogenase and related dehydrogenases</fullName>
        <ecNumber evidence="7">1.1.1.29</ecNumber>
    </submittedName>
</protein>
<dbReference type="GO" id="GO:0008465">
    <property type="term" value="F:hydroxypyruvate reductase (NADH) activity"/>
    <property type="evidence" value="ECO:0007669"/>
    <property type="project" value="UniProtKB-EC"/>
</dbReference>
<proteinExistence type="inferred from homology"/>
<dbReference type="GO" id="GO:0051287">
    <property type="term" value="F:NAD binding"/>
    <property type="evidence" value="ECO:0007669"/>
    <property type="project" value="InterPro"/>
</dbReference>
<dbReference type="KEGG" id="rch:RUM_00230"/>
<dbReference type="PANTHER" id="PTHR43761:SF1">
    <property type="entry name" value="D-ISOMER SPECIFIC 2-HYDROXYACID DEHYDROGENASE CATALYTIC DOMAIN-CONTAINING PROTEIN-RELATED"/>
    <property type="match status" value="1"/>
</dbReference>
<feature type="domain" description="D-isomer specific 2-hydroxyacid dehydrogenase NAD-binding" evidence="6">
    <location>
        <begin position="109"/>
        <end position="286"/>
    </location>
</feature>
<evidence type="ECO:0000313" key="7">
    <source>
        <dbReference type="EMBL" id="CBL16303.1"/>
    </source>
</evidence>
<evidence type="ECO:0000259" key="6">
    <source>
        <dbReference type="Pfam" id="PF02826"/>
    </source>
</evidence>
<gene>
    <name evidence="7" type="ordered locus">RUM_00230</name>
</gene>
<dbReference type="OrthoDB" id="9805416at2"/>
<dbReference type="HOGENOM" id="CLU_019796_1_3_9"/>
<dbReference type="SUPFAM" id="SSF52283">
    <property type="entry name" value="Formate/glycerate dehydrogenase catalytic domain-like"/>
    <property type="match status" value="1"/>
</dbReference>
<evidence type="ECO:0000256" key="1">
    <source>
        <dbReference type="ARBA" id="ARBA00005854"/>
    </source>
</evidence>
<name>D4L9K8_RUMC1</name>